<reference evidence="7" key="1">
    <citation type="journal article" date="2016" name="Nat. Commun.">
        <title>Genome analysis of three Pneumocystis species reveals adaptation mechanisms to life exclusively in mammalian hosts.</title>
        <authorList>
            <person name="Ma L."/>
            <person name="Chen Z."/>
            <person name="Huang D.W."/>
            <person name="Kutty G."/>
            <person name="Ishihara M."/>
            <person name="Wang H."/>
            <person name="Abouelleil A."/>
            <person name="Bishop L."/>
            <person name="Davey E."/>
            <person name="Deng R."/>
            <person name="Deng X."/>
            <person name="Fan L."/>
            <person name="Fantoni G."/>
            <person name="Fitzgerald M."/>
            <person name="Gogineni E."/>
            <person name="Goldberg J.M."/>
            <person name="Handley G."/>
            <person name="Hu X."/>
            <person name="Huber C."/>
            <person name="Jiao X."/>
            <person name="Jones K."/>
            <person name="Levin J.Z."/>
            <person name="Liu Y."/>
            <person name="Macdonald P."/>
            <person name="Melnikov A."/>
            <person name="Raley C."/>
            <person name="Sassi M."/>
            <person name="Sherman B.T."/>
            <person name="Song X."/>
            <person name="Sykes S."/>
            <person name="Tran B."/>
            <person name="Walsh L."/>
            <person name="Xia Y."/>
            <person name="Yang J."/>
            <person name="Young S."/>
            <person name="Zeng Q."/>
            <person name="Zheng X."/>
            <person name="Stephens R."/>
            <person name="Nusbaum C."/>
            <person name="Birren B.W."/>
            <person name="Azadi P."/>
            <person name="Lempicki R.A."/>
            <person name="Cuomo C.A."/>
            <person name="Kovacs J.A."/>
        </authorList>
    </citation>
    <scope>NUCLEOTIDE SEQUENCE [LARGE SCALE GENOMIC DNA]</scope>
    <source>
        <strain evidence="7">B80</strain>
    </source>
</reference>
<feature type="transmembrane region" description="Helical" evidence="5">
    <location>
        <begin position="46"/>
        <end position="66"/>
    </location>
</feature>
<dbReference type="GeneID" id="28938180"/>
<comment type="caution">
    <text evidence="6">The sequence shown here is derived from an EMBL/GenBank/DDBJ whole genome shotgun (WGS) entry which is preliminary data.</text>
</comment>
<keyword evidence="5" id="KW-0813">Transport</keyword>
<evidence type="ECO:0000256" key="4">
    <source>
        <dbReference type="ARBA" id="ARBA00023136"/>
    </source>
</evidence>
<evidence type="ECO:0000256" key="5">
    <source>
        <dbReference type="RuleBase" id="RU367097"/>
    </source>
</evidence>
<dbReference type="PANTHER" id="PTHR11132">
    <property type="entry name" value="SOLUTE CARRIER FAMILY 35"/>
    <property type="match status" value="1"/>
</dbReference>
<proteinExistence type="inferred from homology"/>
<feature type="transmembrane region" description="Helical" evidence="5">
    <location>
        <begin position="12"/>
        <end position="34"/>
    </location>
</feature>
<dbReference type="GO" id="GO:0000139">
    <property type="term" value="C:Golgi membrane"/>
    <property type="evidence" value="ECO:0007669"/>
    <property type="project" value="UniProtKB-SubCell"/>
</dbReference>
<dbReference type="AlphaFoldDB" id="A0A0W4ZB15"/>
<dbReference type="InterPro" id="IPR050186">
    <property type="entry name" value="TPT_transporter"/>
</dbReference>
<keyword evidence="2 5" id="KW-0812">Transmembrane</keyword>
<evidence type="ECO:0000313" key="7">
    <source>
        <dbReference type="Proteomes" id="UP000054454"/>
    </source>
</evidence>
<evidence type="ECO:0000256" key="3">
    <source>
        <dbReference type="ARBA" id="ARBA00022989"/>
    </source>
</evidence>
<evidence type="ECO:0000256" key="2">
    <source>
        <dbReference type="ARBA" id="ARBA00022692"/>
    </source>
</evidence>
<comment type="subunit">
    <text evidence="5">Homooligomer.</text>
</comment>
<keyword evidence="4 5" id="KW-0472">Membrane</keyword>
<comment type="function">
    <text evidence="5">Involved in the import of GDP-mannose from the cytoplasm into the Golgi lumen.</text>
</comment>
<feature type="transmembrane region" description="Helical" evidence="5">
    <location>
        <begin position="215"/>
        <end position="239"/>
    </location>
</feature>
<dbReference type="GO" id="GO:0005789">
    <property type="term" value="C:endoplasmic reticulum membrane"/>
    <property type="evidence" value="ECO:0007669"/>
    <property type="project" value="UniProtKB-SubCell"/>
</dbReference>
<keyword evidence="5" id="KW-0256">Endoplasmic reticulum</keyword>
<dbReference type="GO" id="GO:0030659">
    <property type="term" value="C:cytoplasmic vesicle membrane"/>
    <property type="evidence" value="ECO:0007669"/>
    <property type="project" value="UniProtKB-SubCell"/>
</dbReference>
<keyword evidence="7" id="KW-1185">Reference proteome</keyword>
<dbReference type="Proteomes" id="UP000054454">
    <property type="component" value="Unassembled WGS sequence"/>
</dbReference>
<evidence type="ECO:0000313" key="6">
    <source>
        <dbReference type="EMBL" id="KTW25615.1"/>
    </source>
</evidence>
<keyword evidence="5" id="KW-0968">Cytoplasmic vesicle</keyword>
<name>A0A0W4ZB15_PNEC8</name>
<evidence type="ECO:0000256" key="1">
    <source>
        <dbReference type="ARBA" id="ARBA00004141"/>
    </source>
</evidence>
<keyword evidence="5" id="KW-0762">Sugar transport</keyword>
<dbReference type="EMBL" id="LFVZ01000017">
    <property type="protein sequence ID" value="KTW25615.1"/>
    <property type="molecule type" value="Genomic_DNA"/>
</dbReference>
<feature type="transmembrane region" description="Helical" evidence="5">
    <location>
        <begin position="106"/>
        <end position="123"/>
    </location>
</feature>
<feature type="transmembrane region" description="Helical" evidence="5">
    <location>
        <begin position="145"/>
        <end position="165"/>
    </location>
</feature>
<dbReference type="OrthoDB" id="417037at2759"/>
<accession>A0A0W4ZB15</accession>
<dbReference type="VEuPathDB" id="FungiDB:T552_03475"/>
<keyword evidence="5" id="KW-0333">Golgi apparatus</keyword>
<dbReference type="RefSeq" id="XP_018224230.1">
    <property type="nucleotide sequence ID" value="XM_018371977.1"/>
</dbReference>
<gene>
    <name evidence="6" type="ORF">T552_03475</name>
</gene>
<protein>
    <recommendedName>
        <fullName evidence="5">GDP-mannose transporter</fullName>
        <shortName evidence="5">GMT</shortName>
    </recommendedName>
</protein>
<feature type="transmembrane region" description="Helical" evidence="5">
    <location>
        <begin position="181"/>
        <end position="200"/>
    </location>
</feature>
<dbReference type="NCBIfam" id="TIGR00803">
    <property type="entry name" value="nst"/>
    <property type="match status" value="1"/>
</dbReference>
<comment type="subcellular location">
    <subcellularLocation>
        <location evidence="5">Golgi apparatus membrane</location>
        <topology evidence="5">Multi-pass membrane protein</topology>
    </subcellularLocation>
    <subcellularLocation>
        <location evidence="5">Cytoplasmic vesicle membrane</location>
        <topology evidence="5">Multi-pass membrane protein</topology>
    </subcellularLocation>
    <subcellularLocation>
        <location evidence="5">Endoplasmic reticulum membrane</location>
        <topology evidence="5">Multi-pass membrane protein</topology>
    </subcellularLocation>
    <subcellularLocation>
        <location evidence="1">Membrane</location>
        <topology evidence="1">Multi-pass membrane protein</topology>
    </subcellularLocation>
</comment>
<keyword evidence="3 5" id="KW-1133">Transmembrane helix</keyword>
<feature type="transmembrane region" description="Helical" evidence="5">
    <location>
        <begin position="246"/>
        <end position="267"/>
    </location>
</feature>
<organism evidence="6 7">
    <name type="scientific">Pneumocystis carinii (strain B80)</name>
    <name type="common">Rat pneumocystis pneumonia agent</name>
    <name type="synonym">Pneumocystis carinii f. sp. carinii</name>
    <dbReference type="NCBI Taxonomy" id="1408658"/>
    <lineage>
        <taxon>Eukaryota</taxon>
        <taxon>Fungi</taxon>
        <taxon>Dikarya</taxon>
        <taxon>Ascomycota</taxon>
        <taxon>Taphrinomycotina</taxon>
        <taxon>Pneumocystomycetes</taxon>
        <taxon>Pneumocystaceae</taxon>
        <taxon>Pneumocystis</taxon>
    </lineage>
</organism>
<comment type="similarity">
    <text evidence="5">Belongs to the TPT transporter family. SLC35D subfamily.</text>
</comment>
<sequence length="269" mass="30866">MTIINKWVVTRYGFNLNFFMLIIQLLISIAILHIFEIFKVISLPKFTFSMVKQWFPISFLFITMIYTSSKALQFLSIPIYTIFKNFTIIITAYGEAFFMGGSVSKLALLSFFMMILSSLMIAWDDLYSLLSGLWFRRSFLLDHSFLYYGYLWIITNCICSSAYVLETRKKIKSGHFTDFDSMFYSNLLGIPILIICTLTMDDWSSQNITLNKINIIPIISILLSGIFSAGIGYTSLWCIRVTSSTTYSMIGALNKLPVSITGLVFFIHL</sequence>